<name>A0A8J7DWB8_9CYAN</name>
<dbReference type="RefSeq" id="WP_194029433.1">
    <property type="nucleotide sequence ID" value="NZ_JADEWZ010000013.1"/>
</dbReference>
<keyword evidence="4" id="KW-1185">Reference proteome</keyword>
<dbReference type="GO" id="GO:0042910">
    <property type="term" value="F:xenobiotic transmembrane transporter activity"/>
    <property type="evidence" value="ECO:0007669"/>
    <property type="project" value="TreeGrafter"/>
</dbReference>
<feature type="transmembrane region" description="Helical" evidence="2">
    <location>
        <begin position="21"/>
        <end position="42"/>
    </location>
</feature>
<feature type="transmembrane region" description="Helical" evidence="2">
    <location>
        <begin position="396"/>
        <end position="423"/>
    </location>
</feature>
<dbReference type="Gene3D" id="1.20.1640.10">
    <property type="entry name" value="Multidrug efflux transporter AcrB transmembrane domain"/>
    <property type="match status" value="4"/>
</dbReference>
<dbReference type="Gene3D" id="3.30.70.1430">
    <property type="entry name" value="Multidrug efflux transporter AcrB pore domain"/>
    <property type="match status" value="1"/>
</dbReference>
<feature type="transmembrane region" description="Helical" evidence="2">
    <location>
        <begin position="765"/>
        <end position="784"/>
    </location>
</feature>
<keyword evidence="2" id="KW-0812">Transmembrane</keyword>
<dbReference type="EMBL" id="JADEWZ010000013">
    <property type="protein sequence ID" value="MBE9116341.1"/>
    <property type="molecule type" value="Genomic_DNA"/>
</dbReference>
<feature type="transmembrane region" description="Helical" evidence="2">
    <location>
        <begin position="364"/>
        <end position="384"/>
    </location>
</feature>
<gene>
    <name evidence="3" type="ORF">IQ249_10570</name>
</gene>
<feature type="transmembrane region" description="Helical" evidence="2">
    <location>
        <begin position="840"/>
        <end position="862"/>
    </location>
</feature>
<proteinExistence type="predicted"/>
<keyword evidence="2" id="KW-1133">Transmembrane helix</keyword>
<feature type="transmembrane region" description="Helical" evidence="2">
    <location>
        <begin position="790"/>
        <end position="811"/>
    </location>
</feature>
<dbReference type="AlphaFoldDB" id="A0A8J7DWB8"/>
<dbReference type="PANTHER" id="PTHR32063:SF0">
    <property type="entry name" value="SWARMING MOTILITY PROTEIN SWRC"/>
    <property type="match status" value="1"/>
</dbReference>
<feature type="transmembrane region" description="Helical" evidence="2">
    <location>
        <begin position="460"/>
        <end position="479"/>
    </location>
</feature>
<organism evidence="3 4">
    <name type="scientific">Lusitaniella coriacea LEGE 07157</name>
    <dbReference type="NCBI Taxonomy" id="945747"/>
    <lineage>
        <taxon>Bacteria</taxon>
        <taxon>Bacillati</taxon>
        <taxon>Cyanobacteriota</taxon>
        <taxon>Cyanophyceae</taxon>
        <taxon>Spirulinales</taxon>
        <taxon>Lusitaniellaceae</taxon>
        <taxon>Lusitaniella</taxon>
    </lineage>
</organism>
<feature type="transmembrane region" description="Helical" evidence="2">
    <location>
        <begin position="270"/>
        <end position="287"/>
    </location>
</feature>
<dbReference type="PANTHER" id="PTHR32063">
    <property type="match status" value="1"/>
</dbReference>
<dbReference type="Pfam" id="PF00873">
    <property type="entry name" value="ACR_tran"/>
    <property type="match status" value="3"/>
</dbReference>
<feature type="transmembrane region" description="Helical" evidence="2">
    <location>
        <begin position="735"/>
        <end position="758"/>
    </location>
</feature>
<reference evidence="3" key="1">
    <citation type="submission" date="2020-10" db="EMBL/GenBank/DDBJ databases">
        <authorList>
            <person name="Castelo-Branco R."/>
            <person name="Eusebio N."/>
            <person name="Adriana R."/>
            <person name="Vieira A."/>
            <person name="Brugerolle De Fraissinette N."/>
            <person name="Rezende De Castro R."/>
            <person name="Schneider M.P."/>
            <person name="Vasconcelos V."/>
            <person name="Leao P.N."/>
        </authorList>
    </citation>
    <scope>NUCLEOTIDE SEQUENCE</scope>
    <source>
        <strain evidence="3">LEGE 07157</strain>
    </source>
</reference>
<sequence length="908" mass="98019">MTRKLSWRERLNISRWAIARPWLTLSFWLAIAVAGLFAFSSLKYALFPDITFPVVVVQAKAPLDTALETEGQLTQSLEESLGAIARLDSLRSSTYPGQSVINLAFSVGTDLQASTQSVKTQLQQAQLPPETTFEVIPLNLNESTAISYALKSRDKTLPELTDIAKKQILPPISQLPGVLRVDLLGDDSPNEEGKNNTSNIETPQTLVRFNNENALAFRVIKQGDANTLDVVASVEQAIQTIQAGLPDVRLTLAETQADYIREATQATIDALILAIILAVLVIFPFLLNWRATLIAAIAIPLSLLGTFIVMAIAGFNLETITLLALALVIGIIVDDAIVDVENISRHIEAGEPPKQAAIRGTDEIGLTVTASTLTIVAVFLPVALMGGTIGQFFKPFGLTVSAAVVISLLVARTLSPVLSVWWLRPKQRNDNIPEPDDTERSPALQTYRNLLQWSLNHRGIVVIIAIASFAAGVALIPLIPKGFIPKLDRGEFNIIFSSPLPKLPGGSESPETPSPETNPPPPEEGDSIFGEESFDWLTDLAESPTKFLLNETRTTAEKIEAVALQTEDVESAFTVVGVRGEPNKGKMYVKLRSDRLLSTSQIQEQLRAQLPQLEDVTISIEDIQFVDTIDRKPLQIALLGDDLEILKQAGEEIKTRVEKLSGFVEVEISSADSDPQKPSQIDRLDGKRAVYFSSNLLQGKALGDATTEALAIARDVVPPTVTLDLKGDAASSNSVLSSFSGTLTLAAVCMLGLLILLFKRLLEPLVVGLSLPLSIVGAMLALLVTQSDFGTISLIGIIFLLGLLDKNALLLMDYANQLRQSGLNRTAAILETGQVRLRPILMTTLSTILGMVPIALGLGAGAELRQPMAVTIIGGLLASTLLSLIVVPVLYSLLEDSWIGIKNVVKGK</sequence>
<comment type="caution">
    <text evidence="3">The sequence shown here is derived from an EMBL/GenBank/DDBJ whole genome shotgun (WGS) entry which is preliminary data.</text>
</comment>
<dbReference type="Gene3D" id="3.30.70.1320">
    <property type="entry name" value="Multidrug efflux transporter AcrB pore domain like"/>
    <property type="match status" value="2"/>
</dbReference>
<evidence type="ECO:0000256" key="1">
    <source>
        <dbReference type="SAM" id="MobiDB-lite"/>
    </source>
</evidence>
<accession>A0A8J7DWB8</accession>
<dbReference type="Gene3D" id="3.30.70.1440">
    <property type="entry name" value="Multidrug efflux transporter AcrB pore domain"/>
    <property type="match status" value="1"/>
</dbReference>
<evidence type="ECO:0000313" key="4">
    <source>
        <dbReference type="Proteomes" id="UP000654482"/>
    </source>
</evidence>
<dbReference type="GO" id="GO:0005886">
    <property type="term" value="C:plasma membrane"/>
    <property type="evidence" value="ECO:0007669"/>
    <property type="project" value="TreeGrafter"/>
</dbReference>
<dbReference type="InterPro" id="IPR001036">
    <property type="entry name" value="Acrflvin-R"/>
</dbReference>
<feature type="compositionally biased region" description="Pro residues" evidence="1">
    <location>
        <begin position="512"/>
        <end position="522"/>
    </location>
</feature>
<protein>
    <submittedName>
        <fullName evidence="3">Efflux RND transporter permease subunit</fullName>
    </submittedName>
</protein>
<dbReference type="SUPFAM" id="SSF82866">
    <property type="entry name" value="Multidrug efflux transporter AcrB transmembrane domain"/>
    <property type="match status" value="2"/>
</dbReference>
<keyword evidence="2" id="KW-0472">Membrane</keyword>
<feature type="transmembrane region" description="Helical" evidence="2">
    <location>
        <begin position="294"/>
        <end position="313"/>
    </location>
</feature>
<dbReference type="SUPFAM" id="SSF82693">
    <property type="entry name" value="Multidrug efflux transporter AcrB pore domain, PN1, PN2, PC1 and PC2 subdomains"/>
    <property type="match status" value="3"/>
</dbReference>
<feature type="region of interest" description="Disordered" evidence="1">
    <location>
        <begin position="501"/>
        <end position="529"/>
    </location>
</feature>
<evidence type="ECO:0000313" key="3">
    <source>
        <dbReference type="EMBL" id="MBE9116341.1"/>
    </source>
</evidence>
<dbReference type="Proteomes" id="UP000654482">
    <property type="component" value="Unassembled WGS sequence"/>
</dbReference>
<feature type="transmembrane region" description="Helical" evidence="2">
    <location>
        <begin position="319"/>
        <end position="338"/>
    </location>
</feature>
<feature type="transmembrane region" description="Helical" evidence="2">
    <location>
        <begin position="868"/>
        <end position="894"/>
    </location>
</feature>
<evidence type="ECO:0000256" key="2">
    <source>
        <dbReference type="SAM" id="Phobius"/>
    </source>
</evidence>